<feature type="transmembrane region" description="Helical" evidence="1">
    <location>
        <begin position="38"/>
        <end position="61"/>
    </location>
</feature>
<gene>
    <name evidence="2" type="ORF">vBEcoMRo121lw_00283</name>
</gene>
<accession>A0A494RAP4</accession>
<dbReference type="EMBL" id="MH160766">
    <property type="protein sequence ID" value="AXA27807.1"/>
    <property type="molecule type" value="Genomic_DNA"/>
</dbReference>
<keyword evidence="1" id="KW-1133">Transmembrane helix</keyword>
<keyword evidence="1" id="KW-0812">Transmembrane</keyword>
<dbReference type="Proteomes" id="UP000294725">
    <property type="component" value="Segment"/>
</dbReference>
<protein>
    <submittedName>
        <fullName evidence="2">Uncharacterized protein</fullName>
    </submittedName>
</protein>
<evidence type="ECO:0000313" key="3">
    <source>
        <dbReference type="Proteomes" id="UP000294725"/>
    </source>
</evidence>
<evidence type="ECO:0000256" key="1">
    <source>
        <dbReference type="SAM" id="Phobius"/>
    </source>
</evidence>
<organism evidence="2 3">
    <name type="scientific">Escherichia phage vB_EcoM-Ro121lw</name>
    <dbReference type="NCBI Taxonomy" id="2178929"/>
    <lineage>
        <taxon>Viruses</taxon>
        <taxon>Duplodnaviria</taxon>
        <taxon>Heunggongvirae</taxon>
        <taxon>Uroviricota</taxon>
        <taxon>Caudoviricetes</taxon>
        <taxon>Stephanstirmvirinae</taxon>
        <taxon>Phapecoctavirus</taxon>
        <taxon>Phapecoctavirus ESCO13</taxon>
    </lineage>
</organism>
<keyword evidence="1" id="KW-0472">Membrane</keyword>
<evidence type="ECO:0000313" key="2">
    <source>
        <dbReference type="EMBL" id="AXA27807.1"/>
    </source>
</evidence>
<proteinExistence type="predicted"/>
<sequence>MGSKIKLDNNLLSSKVYYVGRGNGATPTNEGRIMLEKIFTVAVVGLALSVGVVATMANMILSSHGIG</sequence>
<reference evidence="2 3" key="1">
    <citation type="submission" date="2018-04" db="EMBL/GenBank/DDBJ databases">
        <title>Genomic characterization of novel bacteriophages specific to non-O157 and O157 Shiga toxin-producing Escherichia coli (STEC) in non-fecal composts.</title>
        <authorList>
            <person name="Liao Y.-T."/>
            <person name="Sun X."/>
            <person name="Quintela I.A."/>
            <person name="Bridges D.F."/>
            <person name="Liu F."/>
            <person name="Zhang Y."/>
            <person name="Salvador A."/>
            <person name="Wu V.C.H."/>
        </authorList>
    </citation>
    <scope>NUCLEOTIDE SEQUENCE [LARGE SCALE GENOMIC DNA]</scope>
</reference>
<name>A0A494RAP4_9CAUD</name>